<dbReference type="PRINTS" id="PR00081">
    <property type="entry name" value="GDHRDH"/>
</dbReference>
<dbReference type="SUPFAM" id="SSF51735">
    <property type="entry name" value="NAD(P)-binding Rossmann-fold domains"/>
    <property type="match status" value="1"/>
</dbReference>
<gene>
    <name evidence="4" type="ORF">PG999_008331</name>
</gene>
<proteinExistence type="inferred from homology"/>
<organism evidence="4 5">
    <name type="scientific">Apiospora kogelbergensis</name>
    <dbReference type="NCBI Taxonomy" id="1337665"/>
    <lineage>
        <taxon>Eukaryota</taxon>
        <taxon>Fungi</taxon>
        <taxon>Dikarya</taxon>
        <taxon>Ascomycota</taxon>
        <taxon>Pezizomycotina</taxon>
        <taxon>Sordariomycetes</taxon>
        <taxon>Xylariomycetidae</taxon>
        <taxon>Amphisphaeriales</taxon>
        <taxon>Apiosporaceae</taxon>
        <taxon>Apiospora</taxon>
    </lineage>
</organism>
<dbReference type="InterPro" id="IPR036291">
    <property type="entry name" value="NAD(P)-bd_dom_sf"/>
</dbReference>
<reference evidence="4 5" key="1">
    <citation type="submission" date="2023-01" db="EMBL/GenBank/DDBJ databases">
        <title>Analysis of 21 Apiospora genomes using comparative genomics revels a genus with tremendous synthesis potential of carbohydrate active enzymes and secondary metabolites.</title>
        <authorList>
            <person name="Sorensen T."/>
        </authorList>
    </citation>
    <scope>NUCLEOTIDE SEQUENCE [LARGE SCALE GENOMIC DNA]</scope>
    <source>
        <strain evidence="4 5">CBS 117206</strain>
    </source>
</reference>
<comment type="caution">
    <text evidence="4">The sequence shown here is derived from an EMBL/GenBank/DDBJ whole genome shotgun (WGS) entry which is preliminary data.</text>
</comment>
<keyword evidence="5" id="KW-1185">Reference proteome</keyword>
<dbReference type="EMBL" id="JAQQWP010000008">
    <property type="protein sequence ID" value="KAK8104972.1"/>
    <property type="molecule type" value="Genomic_DNA"/>
</dbReference>
<evidence type="ECO:0000256" key="3">
    <source>
        <dbReference type="ARBA" id="ARBA00023002"/>
    </source>
</evidence>
<protein>
    <submittedName>
        <fullName evidence="4">NAD(P)-binding protein</fullName>
    </submittedName>
</protein>
<evidence type="ECO:0000256" key="1">
    <source>
        <dbReference type="ARBA" id="ARBA00006484"/>
    </source>
</evidence>
<sequence>MEIPGYALVTGGGQLTTVDPTASGIGKASCHAFAREGSGGILVADINLKGAQETVDAIRSVATHAGFRAEAIHLDVSSEDSVKAAVSRMKSLFGLLSILIVPIDQIVKVPGATFDPIASASFSDFKRLLEINVHGTFLVTSLVSAAMKTQDRKPVHPQQPARGTTRGAIVNLASVSSYISVPSMVQYTTSKHAVLGITRTAAYDHVADGIRVNCVCPSWTDTPMVQTAMEVVPGLERLMVSGIPMGRLCTPEEVADTVLYLCSPRSSFTTGTGVIMDGGMSLGAQT</sequence>
<keyword evidence="2" id="KW-0521">NADP</keyword>
<dbReference type="AlphaFoldDB" id="A0AAW0QG19"/>
<dbReference type="PANTHER" id="PTHR24321">
    <property type="entry name" value="DEHYDROGENASES, SHORT CHAIN"/>
    <property type="match status" value="1"/>
</dbReference>
<comment type="similarity">
    <text evidence="1">Belongs to the short-chain dehydrogenases/reductases (SDR) family.</text>
</comment>
<evidence type="ECO:0000313" key="5">
    <source>
        <dbReference type="Proteomes" id="UP001392437"/>
    </source>
</evidence>
<dbReference type="PROSITE" id="PS00061">
    <property type="entry name" value="ADH_SHORT"/>
    <property type="match status" value="1"/>
</dbReference>
<dbReference type="Gene3D" id="3.40.50.720">
    <property type="entry name" value="NAD(P)-binding Rossmann-like Domain"/>
    <property type="match status" value="1"/>
</dbReference>
<name>A0AAW0QG19_9PEZI</name>
<dbReference type="InterPro" id="IPR002347">
    <property type="entry name" value="SDR_fam"/>
</dbReference>
<dbReference type="CDD" id="cd05233">
    <property type="entry name" value="SDR_c"/>
    <property type="match status" value="1"/>
</dbReference>
<dbReference type="Pfam" id="PF13561">
    <property type="entry name" value="adh_short_C2"/>
    <property type="match status" value="1"/>
</dbReference>
<evidence type="ECO:0000256" key="2">
    <source>
        <dbReference type="ARBA" id="ARBA00022857"/>
    </source>
</evidence>
<dbReference type="PANTHER" id="PTHR24321:SF12">
    <property type="entry name" value="SHORT-CHAIN DEHYDROGENASE_REDUCTASE FAMILY, PUTATIVE (AFU_ORTHOLOGUE AFUA_5G14340)-RELATED"/>
    <property type="match status" value="1"/>
</dbReference>
<dbReference type="FunFam" id="3.40.50.720:FF:000084">
    <property type="entry name" value="Short-chain dehydrogenase reductase"/>
    <property type="match status" value="1"/>
</dbReference>
<accession>A0AAW0QG19</accession>
<dbReference type="Proteomes" id="UP001392437">
    <property type="component" value="Unassembled WGS sequence"/>
</dbReference>
<keyword evidence="3" id="KW-0560">Oxidoreductase</keyword>
<dbReference type="InterPro" id="IPR020904">
    <property type="entry name" value="Sc_DH/Rdtase_CS"/>
</dbReference>
<dbReference type="GO" id="GO:0016491">
    <property type="term" value="F:oxidoreductase activity"/>
    <property type="evidence" value="ECO:0007669"/>
    <property type="project" value="UniProtKB-KW"/>
</dbReference>
<evidence type="ECO:0000313" key="4">
    <source>
        <dbReference type="EMBL" id="KAK8104972.1"/>
    </source>
</evidence>